<dbReference type="CDD" id="cd01823">
    <property type="entry name" value="SEST_like"/>
    <property type="match status" value="2"/>
</dbReference>
<keyword evidence="4" id="KW-1133">Transmembrane helix</keyword>
<organism evidence="7 8">
    <name type="scientific">Naumannella cuiyingiana</name>
    <dbReference type="NCBI Taxonomy" id="1347891"/>
    <lineage>
        <taxon>Bacteria</taxon>
        <taxon>Bacillati</taxon>
        <taxon>Actinomycetota</taxon>
        <taxon>Actinomycetes</taxon>
        <taxon>Propionibacteriales</taxon>
        <taxon>Propionibacteriaceae</taxon>
        <taxon>Naumannella</taxon>
    </lineage>
</organism>
<evidence type="ECO:0000313" key="8">
    <source>
        <dbReference type="Proteomes" id="UP000527616"/>
    </source>
</evidence>
<dbReference type="AlphaFoldDB" id="A0A7Z0IJM6"/>
<evidence type="ECO:0000256" key="3">
    <source>
        <dbReference type="SAM" id="MobiDB-lite"/>
    </source>
</evidence>
<dbReference type="EMBL" id="JACBZS010000001">
    <property type="protein sequence ID" value="NYI69678.1"/>
    <property type="molecule type" value="Genomic_DNA"/>
</dbReference>
<dbReference type="InterPro" id="IPR037460">
    <property type="entry name" value="SEST-like"/>
</dbReference>
<feature type="signal peptide" evidence="5">
    <location>
        <begin position="1"/>
        <end position="29"/>
    </location>
</feature>
<keyword evidence="5" id="KW-0732">Signal</keyword>
<feature type="compositionally biased region" description="Pro residues" evidence="3">
    <location>
        <begin position="646"/>
        <end position="657"/>
    </location>
</feature>
<dbReference type="SUPFAM" id="SSF52266">
    <property type="entry name" value="SGNH hydrolase"/>
    <property type="match status" value="2"/>
</dbReference>
<feature type="region of interest" description="Disordered" evidence="3">
    <location>
        <begin position="643"/>
        <end position="699"/>
    </location>
</feature>
<feature type="region of interest" description="Disordered" evidence="3">
    <location>
        <begin position="320"/>
        <end position="350"/>
    </location>
</feature>
<evidence type="ECO:0000313" key="7">
    <source>
        <dbReference type="EMBL" id="NYI69678.1"/>
    </source>
</evidence>
<dbReference type="InterPro" id="IPR013830">
    <property type="entry name" value="SGNH_hydro"/>
</dbReference>
<keyword evidence="4" id="KW-0472">Membrane</keyword>
<feature type="active site" evidence="1">
    <location>
        <position position="299"/>
    </location>
</feature>
<feature type="active site" description="Nucleophile" evidence="1">
    <location>
        <position position="54"/>
    </location>
</feature>
<evidence type="ECO:0000256" key="2">
    <source>
        <dbReference type="PIRSR" id="PIRSR637460-2"/>
    </source>
</evidence>
<proteinExistence type="predicted"/>
<feature type="chain" id="PRO_5030782626" evidence="5">
    <location>
        <begin position="30"/>
        <end position="723"/>
    </location>
</feature>
<dbReference type="Gene3D" id="3.40.50.1110">
    <property type="entry name" value="SGNH hydrolase"/>
    <property type="match status" value="2"/>
</dbReference>
<dbReference type="GO" id="GO:0004806">
    <property type="term" value="F:triacylglycerol lipase activity"/>
    <property type="evidence" value="ECO:0007669"/>
    <property type="project" value="TreeGrafter"/>
</dbReference>
<dbReference type="RefSeq" id="WP_179443719.1">
    <property type="nucleotide sequence ID" value="NZ_JACBZS010000001.1"/>
</dbReference>
<gene>
    <name evidence="7" type="ORF">GGQ54_000238</name>
</gene>
<reference evidence="7 8" key="1">
    <citation type="submission" date="2020-07" db="EMBL/GenBank/DDBJ databases">
        <title>Sequencing the genomes of 1000 actinobacteria strains.</title>
        <authorList>
            <person name="Klenk H.-P."/>
        </authorList>
    </citation>
    <scope>NUCLEOTIDE SEQUENCE [LARGE SCALE GENOMIC DNA]</scope>
    <source>
        <strain evidence="7 8">DSM 103164</strain>
    </source>
</reference>
<feature type="compositionally biased region" description="Pro residues" evidence="3">
    <location>
        <begin position="323"/>
        <end position="342"/>
    </location>
</feature>
<evidence type="ECO:0000256" key="4">
    <source>
        <dbReference type="SAM" id="Phobius"/>
    </source>
</evidence>
<dbReference type="PANTHER" id="PTHR37981">
    <property type="entry name" value="LIPASE 2"/>
    <property type="match status" value="1"/>
</dbReference>
<protein>
    <submittedName>
        <fullName evidence="7">Lysophospholipase L1-like esterase</fullName>
    </submittedName>
</protein>
<comment type="caution">
    <text evidence="7">The sequence shown here is derived from an EMBL/GenBank/DDBJ whole genome shotgun (WGS) entry which is preliminary data.</text>
</comment>
<name>A0A7Z0IJM6_9ACTN</name>
<dbReference type="GO" id="GO:0019433">
    <property type="term" value="P:triglyceride catabolic process"/>
    <property type="evidence" value="ECO:0007669"/>
    <property type="project" value="TreeGrafter"/>
</dbReference>
<evidence type="ECO:0000256" key="1">
    <source>
        <dbReference type="PIRSR" id="PIRSR637460-1"/>
    </source>
</evidence>
<evidence type="ECO:0000259" key="6">
    <source>
        <dbReference type="Pfam" id="PF13472"/>
    </source>
</evidence>
<sequence>MRQPMRRRIPAVLAATALLGLTAPATAHAADGFEPYVAIAPAAGKPNVLQLGDSYSSGVGAHEFGQVLNYAQLRCGRSATNWGQQFAERIGGSYVNAACGGATFADLTGEQDFWGPVAPQLDAVSTDADLVLMTMGGNDFGFPALIGPCFDDKDAAKCREALASSLDSVRPGGKVERTADEGIGLIRGKLRPDAKLIWLSYPDLTSADSVPLGTGDDTYDYVPDLRRLIDDFIDLQHRVADRANAEAGAEVHVVDTIPDAFEGNSLDQSQGRYQTNLPAESDDSWLIGLDDPYGFESYHPKQRGYDAYADALHDYYVANIAPTPTPTPGPTTPPPTTPPPTTAPASAPPTAGVLPPYVAIPAQASKPAVVQLGDSYSSGVGAHPFGRLTYVQNLRCGRSETTYGQLFAERIGGSYVNAACGGAQFPDLTGQQDSGGPVAPQVDAVTTDTDIVLMTMGGNDFGFGGLGVCVDQEDAVACRQNLAQTLDSVRPDGLVERRADEGIARIREKLRPDAKLIWLSYPDLTEADSVTIGTGDERYDYAPDLLQATDDFIALQRRVANRANATPGAQVYVVDTIPEVFDGHSIDQNRGKYQTHNPARPEDAWLIGIRDPYGPEAYHPKQIGFDAYADALHAFYTERILAPSATPTPSPTGPDHPGPTSASQPPLGTSSPTGASGEPNKPADGAGTTARPPLADTGGPGPGLLVGLLGGATGIGLLIRRRH</sequence>
<feature type="compositionally biased region" description="Polar residues" evidence="3">
    <location>
        <begin position="660"/>
        <end position="674"/>
    </location>
</feature>
<dbReference type="PANTHER" id="PTHR37981:SF1">
    <property type="entry name" value="SGNH HYDROLASE-TYPE ESTERASE DOMAIN-CONTAINING PROTEIN"/>
    <property type="match status" value="1"/>
</dbReference>
<feature type="transmembrane region" description="Helical" evidence="4">
    <location>
        <begin position="701"/>
        <end position="719"/>
    </location>
</feature>
<feature type="disulfide bond" evidence="2">
    <location>
        <begin position="75"/>
        <end position="99"/>
    </location>
</feature>
<dbReference type="Proteomes" id="UP000527616">
    <property type="component" value="Unassembled WGS sequence"/>
</dbReference>
<keyword evidence="4" id="KW-0812">Transmembrane</keyword>
<evidence type="ECO:0000256" key="5">
    <source>
        <dbReference type="SAM" id="SignalP"/>
    </source>
</evidence>
<feature type="domain" description="SGNH hydrolase-type esterase" evidence="6">
    <location>
        <begin position="51"/>
        <end position="307"/>
    </location>
</feature>
<feature type="disulfide bond" evidence="2">
    <location>
        <begin position="149"/>
        <end position="158"/>
    </location>
</feature>
<dbReference type="Pfam" id="PF13472">
    <property type="entry name" value="Lipase_GDSL_2"/>
    <property type="match status" value="2"/>
</dbReference>
<dbReference type="InterPro" id="IPR036514">
    <property type="entry name" value="SGNH_hydro_sf"/>
</dbReference>
<accession>A0A7Z0IJM6</accession>
<keyword evidence="2" id="KW-1015">Disulfide bond</keyword>
<keyword evidence="8" id="KW-1185">Reference proteome</keyword>
<feature type="domain" description="SGNH hydrolase-type esterase" evidence="6">
    <location>
        <begin position="372"/>
        <end position="584"/>
    </location>
</feature>